<proteinExistence type="predicted"/>
<dbReference type="EMBL" id="CM047746">
    <property type="protein sequence ID" value="KAJ0020148.1"/>
    <property type="molecule type" value="Genomic_DNA"/>
</dbReference>
<keyword evidence="2" id="KW-1185">Reference proteome</keyword>
<name>A0ACC0XME8_9ROSI</name>
<accession>A0ACC0XME8</accession>
<protein>
    <submittedName>
        <fullName evidence="1">Uncharacterized protein</fullName>
    </submittedName>
</protein>
<gene>
    <name evidence="1" type="ORF">Pint_32610</name>
</gene>
<comment type="caution">
    <text evidence="1">The sequence shown here is derived from an EMBL/GenBank/DDBJ whole genome shotgun (WGS) entry which is preliminary data.</text>
</comment>
<sequence>MNLVLLHEGLSVSASTLQALATPKFLSSLSISETQKQSHFSIYFVFRGSSSIMAGSWDARLMFELYLFDYLRKNNMHQTAEIFFREANLSFDPRIPTSIDVPDGFLHEWWSFFYDMFTSRQLTNCGSEESPSNMVLVLSVEQTMEAMQQLDPSPSRQYVMNEQTISCLLAGADSWFNAGDNAIEPMRFPLIGAEQIPLGISSSLHQQDILASTSLSNLPGNLLNLTAQEVGCSVVAAARKANIPSEERGRDSMNTSDSINGNTSLLVEAGTTSEGSLTKQHSSDDNVKSASSHANGVGNAGAAFSKLPGCAAAADGFIGILTPNENT</sequence>
<dbReference type="Proteomes" id="UP001163603">
    <property type="component" value="Chromosome 11"/>
</dbReference>
<organism evidence="1 2">
    <name type="scientific">Pistacia integerrima</name>
    <dbReference type="NCBI Taxonomy" id="434235"/>
    <lineage>
        <taxon>Eukaryota</taxon>
        <taxon>Viridiplantae</taxon>
        <taxon>Streptophyta</taxon>
        <taxon>Embryophyta</taxon>
        <taxon>Tracheophyta</taxon>
        <taxon>Spermatophyta</taxon>
        <taxon>Magnoliopsida</taxon>
        <taxon>eudicotyledons</taxon>
        <taxon>Gunneridae</taxon>
        <taxon>Pentapetalae</taxon>
        <taxon>rosids</taxon>
        <taxon>malvids</taxon>
        <taxon>Sapindales</taxon>
        <taxon>Anacardiaceae</taxon>
        <taxon>Pistacia</taxon>
    </lineage>
</organism>
<reference evidence="2" key="1">
    <citation type="journal article" date="2023" name="G3 (Bethesda)">
        <title>Genome assembly and association tests identify interacting loci associated with vigor, precocity, and sex in interspecific pistachio rootstocks.</title>
        <authorList>
            <person name="Palmer W."/>
            <person name="Jacygrad E."/>
            <person name="Sagayaradj S."/>
            <person name="Cavanaugh K."/>
            <person name="Han R."/>
            <person name="Bertier L."/>
            <person name="Beede B."/>
            <person name="Kafkas S."/>
            <person name="Golino D."/>
            <person name="Preece J."/>
            <person name="Michelmore R."/>
        </authorList>
    </citation>
    <scope>NUCLEOTIDE SEQUENCE [LARGE SCALE GENOMIC DNA]</scope>
</reference>
<evidence type="ECO:0000313" key="2">
    <source>
        <dbReference type="Proteomes" id="UP001163603"/>
    </source>
</evidence>
<evidence type="ECO:0000313" key="1">
    <source>
        <dbReference type="EMBL" id="KAJ0020148.1"/>
    </source>
</evidence>